<keyword evidence="2" id="KW-0675">Receptor</keyword>
<accession>A0ABS4D9U2</accession>
<protein>
    <submittedName>
        <fullName evidence="2">Toll/interleukin-1 receptor domain-containing protein</fullName>
    </submittedName>
</protein>
<keyword evidence="3" id="KW-1185">Reference proteome</keyword>
<evidence type="ECO:0000259" key="1">
    <source>
        <dbReference type="Pfam" id="PF13676"/>
    </source>
</evidence>
<gene>
    <name evidence="2" type="ORF">EYB53_010815</name>
</gene>
<feature type="domain" description="TIR" evidence="1">
    <location>
        <begin position="9"/>
        <end position="93"/>
    </location>
</feature>
<dbReference type="Pfam" id="PF13676">
    <property type="entry name" value="TIR_2"/>
    <property type="match status" value="1"/>
</dbReference>
<evidence type="ECO:0000313" key="3">
    <source>
        <dbReference type="Proteomes" id="UP001193081"/>
    </source>
</evidence>
<evidence type="ECO:0000313" key="2">
    <source>
        <dbReference type="EMBL" id="MBP1466197.1"/>
    </source>
</evidence>
<dbReference type="Proteomes" id="UP001193081">
    <property type="component" value="Unassembled WGS sequence"/>
</dbReference>
<reference evidence="2 3" key="1">
    <citation type="submission" date="2021-03" db="EMBL/GenBank/DDBJ databases">
        <authorList>
            <person name="Grouzdev D.S."/>
        </authorList>
    </citation>
    <scope>NUCLEOTIDE SEQUENCE [LARGE SCALE GENOMIC DNA]</scope>
    <source>
        <strain evidence="2 3">M50-1</strain>
    </source>
</reference>
<comment type="caution">
    <text evidence="2">The sequence shown here is derived from an EMBL/GenBank/DDBJ whole genome shotgun (WGS) entry which is preliminary data.</text>
</comment>
<dbReference type="SUPFAM" id="SSF52200">
    <property type="entry name" value="Toll/Interleukin receptor TIR domain"/>
    <property type="match status" value="1"/>
</dbReference>
<sequence>MAQLFLIATPADATCTDALRDLLTAQGYGIWSLPAHLDSGSASYPSALERGIRGSAALVLIWSAAAAGDEWVERMVRYGQQLKKPVITLARDATPLPITLVDAPGLRENGDLAAAVTRLVPLLPPPEQDDLLLALLSHEYIREQKRGIAEAVTLIQRGERREELLAMLEDLARHSLYNTVAAEAQQALASLSGQPAPEAPPAASRHTFGVRCPKGHVSWYDKREVCPASGTIPRSTVRKAGQDLDELLLPCRTAGCTETVVVRVDCEGYT</sequence>
<dbReference type="InterPro" id="IPR035897">
    <property type="entry name" value="Toll_tir_struct_dom_sf"/>
</dbReference>
<dbReference type="EMBL" id="SIJK02000016">
    <property type="protein sequence ID" value="MBP1466197.1"/>
    <property type="molecule type" value="Genomic_DNA"/>
</dbReference>
<organism evidence="2 3">
    <name type="scientific">Candidatus Chloroploca mongolica</name>
    <dbReference type="NCBI Taxonomy" id="2528176"/>
    <lineage>
        <taxon>Bacteria</taxon>
        <taxon>Bacillati</taxon>
        <taxon>Chloroflexota</taxon>
        <taxon>Chloroflexia</taxon>
        <taxon>Chloroflexales</taxon>
        <taxon>Chloroflexineae</taxon>
        <taxon>Oscillochloridaceae</taxon>
        <taxon>Candidatus Chloroploca</taxon>
    </lineage>
</organism>
<dbReference type="RefSeq" id="WP_135478202.1">
    <property type="nucleotide sequence ID" value="NZ_SIJK02000016.1"/>
</dbReference>
<name>A0ABS4D9U2_9CHLR</name>
<dbReference type="InterPro" id="IPR000157">
    <property type="entry name" value="TIR_dom"/>
</dbReference>
<proteinExistence type="predicted"/>